<reference evidence="2 3" key="1">
    <citation type="submission" date="2020-01" db="EMBL/GenBank/DDBJ databases">
        <title>Genomes of bacteria type strains.</title>
        <authorList>
            <person name="Chen J."/>
            <person name="Zhu S."/>
            <person name="Chen J."/>
        </authorList>
    </citation>
    <scope>NUCLEOTIDE SEQUENCE [LARGE SCALE GENOMIC DNA]</scope>
    <source>
        <strain evidence="2 3">KCTC 52919</strain>
    </source>
</reference>
<dbReference type="AlphaFoldDB" id="A0A6L9MME7"/>
<dbReference type="Pfam" id="PF14301">
    <property type="entry name" value="DUF4376"/>
    <property type="match status" value="1"/>
</dbReference>
<accession>A0A6L9MME7</accession>
<evidence type="ECO:0000313" key="3">
    <source>
        <dbReference type="Proteomes" id="UP000476332"/>
    </source>
</evidence>
<name>A0A6L9MME7_9HYPH</name>
<evidence type="ECO:0000259" key="1">
    <source>
        <dbReference type="Pfam" id="PF14301"/>
    </source>
</evidence>
<dbReference type="InterPro" id="IPR025484">
    <property type="entry name" value="DUF4376"/>
</dbReference>
<organism evidence="2 3">
    <name type="scientific">Aurantimonas aggregata</name>
    <dbReference type="NCBI Taxonomy" id="2047720"/>
    <lineage>
        <taxon>Bacteria</taxon>
        <taxon>Pseudomonadati</taxon>
        <taxon>Pseudomonadota</taxon>
        <taxon>Alphaproteobacteria</taxon>
        <taxon>Hyphomicrobiales</taxon>
        <taxon>Aurantimonadaceae</taxon>
        <taxon>Aurantimonas</taxon>
    </lineage>
</organism>
<dbReference type="EMBL" id="JAAAMJ010000020">
    <property type="protein sequence ID" value="NDV88806.1"/>
    <property type="molecule type" value="Genomic_DNA"/>
</dbReference>
<gene>
    <name evidence="2" type="ORF">GTW51_19100</name>
</gene>
<feature type="domain" description="DUF4376" evidence="1">
    <location>
        <begin position="66"/>
        <end position="170"/>
    </location>
</feature>
<comment type="caution">
    <text evidence="2">The sequence shown here is derived from an EMBL/GenBank/DDBJ whole genome shotgun (WGS) entry which is preliminary data.</text>
</comment>
<keyword evidence="3" id="KW-1185">Reference proteome</keyword>
<sequence length="188" mass="20388">MKIAYVVNDMIVDFLVPPEGFALEDSFHADIIAASEEVPDEARQGWTRLDGLFVPPAAASDELSPEAALAHAADRRWRTETAGTVWNGWDLPTDERSQAKYMAELQAVGLDVRDDPSPWKFPHGFELVTNAQVQEMAVAARLHVLACFQREGEVQAAIVSGAVVTAAAIDDAFADVMAPWQPDAPSGD</sequence>
<evidence type="ECO:0000313" key="2">
    <source>
        <dbReference type="EMBL" id="NDV88806.1"/>
    </source>
</evidence>
<dbReference type="RefSeq" id="WP_163045655.1">
    <property type="nucleotide sequence ID" value="NZ_JAAAMJ010000020.1"/>
</dbReference>
<dbReference type="Proteomes" id="UP000476332">
    <property type="component" value="Unassembled WGS sequence"/>
</dbReference>
<proteinExistence type="predicted"/>
<protein>
    <submittedName>
        <fullName evidence="2">DUF4376 domain-containing protein</fullName>
    </submittedName>
</protein>